<keyword evidence="7" id="KW-0732">Signal</keyword>
<feature type="chain" id="PRO_5039396627" description="adenosine deaminase" evidence="7">
    <location>
        <begin position="21"/>
        <end position="381"/>
    </location>
</feature>
<evidence type="ECO:0000256" key="7">
    <source>
        <dbReference type="SAM" id="SignalP"/>
    </source>
</evidence>
<dbReference type="Proteomes" id="UP001162834">
    <property type="component" value="Chromosome"/>
</dbReference>
<reference evidence="9" key="1">
    <citation type="journal article" date="2022" name="Int. J. Syst. Evol. Microbiol.">
        <title>Pseudomonas aegrilactucae sp. nov. and Pseudomonas morbosilactucae sp. nov., pathogens causing bacterial rot of lettuce in Japan.</title>
        <authorList>
            <person name="Sawada H."/>
            <person name="Fujikawa T."/>
            <person name="Satou M."/>
        </authorList>
    </citation>
    <scope>NUCLEOTIDE SEQUENCE</scope>
    <source>
        <strain evidence="9">0166_1</strain>
    </source>
</reference>
<evidence type="ECO:0000256" key="2">
    <source>
        <dbReference type="ARBA" id="ARBA00006676"/>
    </source>
</evidence>
<evidence type="ECO:0000256" key="5">
    <source>
        <dbReference type="ARBA" id="ARBA00022801"/>
    </source>
</evidence>
<protein>
    <recommendedName>
        <fullName evidence="3">adenosine deaminase</fullName>
        <ecNumber evidence="3">3.5.4.4</ecNumber>
    </recommendedName>
</protein>
<proteinExistence type="inferred from homology"/>
<dbReference type="AlphaFoldDB" id="A0A9E6XS43"/>
<dbReference type="GO" id="GO:0043103">
    <property type="term" value="P:hypoxanthine salvage"/>
    <property type="evidence" value="ECO:0007669"/>
    <property type="project" value="TreeGrafter"/>
</dbReference>
<dbReference type="Pfam" id="PF00962">
    <property type="entry name" value="A_deaminase"/>
    <property type="match status" value="1"/>
</dbReference>
<dbReference type="GO" id="GO:0005829">
    <property type="term" value="C:cytosol"/>
    <property type="evidence" value="ECO:0007669"/>
    <property type="project" value="TreeGrafter"/>
</dbReference>
<sequence length="381" mass="41251">MRLLTITFLLLALLAAPAAASELGAAQYLKRHRGDHVQRHAFLYDMPKGGDVHNHLSGAVYAESMVRRGAAGGVCVDVITLFSKAGPCTAGQRPLTDAFGDNIFYNEILRAWSMKGFRDGGRSGHDHFFATFDRFSAANGGQTGDMLAEVSSRAAAQNEQYLETLITPRFGDVSALARRVEFDPADLAGSRRRLLDAGLRDIVPRAAADLTAALARQRALLQCATPAADAACDMPVRFHVGSAVRIAGAERIGHGVDIRGERNPAGLMRIMARRGIAVEVPLTSNCQVLEVCGRAHPIRLYVRSGVPVVLATDDEGVSRSDLTAQYELAVVEQGFGYRTLKRFARNALRYSFLAPADKAAALRAQRAAFRRFEARFPAKTG</sequence>
<comment type="cofactor">
    <cofactor evidence="1">
        <name>Zn(2+)</name>
        <dbReference type="ChEBI" id="CHEBI:29105"/>
    </cofactor>
</comment>
<dbReference type="EC" id="3.5.4.4" evidence="3"/>
<dbReference type="InterPro" id="IPR006330">
    <property type="entry name" value="Ado/ade_deaminase"/>
</dbReference>
<dbReference type="Gene3D" id="3.20.20.140">
    <property type="entry name" value="Metal-dependent hydrolases"/>
    <property type="match status" value="2"/>
</dbReference>
<keyword evidence="4" id="KW-0479">Metal-binding</keyword>
<feature type="domain" description="Adenosine deaminase" evidence="8">
    <location>
        <begin position="240"/>
        <end position="362"/>
    </location>
</feature>
<dbReference type="RefSeq" id="WP_259313482.1">
    <property type="nucleotide sequence ID" value="NZ_CP087164.1"/>
</dbReference>
<evidence type="ECO:0000256" key="1">
    <source>
        <dbReference type="ARBA" id="ARBA00001947"/>
    </source>
</evidence>
<dbReference type="EMBL" id="CP087164">
    <property type="protein sequence ID" value="UGS33789.1"/>
    <property type="molecule type" value="Genomic_DNA"/>
</dbReference>
<comment type="similarity">
    <text evidence="2">Belongs to the metallo-dependent hydrolases superfamily. Adenosine and AMP deaminases family.</text>
</comment>
<feature type="signal peptide" evidence="7">
    <location>
        <begin position="1"/>
        <end position="20"/>
    </location>
</feature>
<dbReference type="PANTHER" id="PTHR11409">
    <property type="entry name" value="ADENOSINE DEAMINASE"/>
    <property type="match status" value="1"/>
</dbReference>
<accession>A0A9E6XS43</accession>
<dbReference type="PANTHER" id="PTHR11409:SF43">
    <property type="entry name" value="ADENOSINE DEAMINASE"/>
    <property type="match status" value="1"/>
</dbReference>
<evidence type="ECO:0000313" key="9">
    <source>
        <dbReference type="EMBL" id="UGS33789.1"/>
    </source>
</evidence>
<dbReference type="GO" id="GO:0006154">
    <property type="term" value="P:adenosine catabolic process"/>
    <property type="evidence" value="ECO:0007669"/>
    <property type="project" value="TreeGrafter"/>
</dbReference>
<gene>
    <name evidence="9" type="primary">add</name>
    <name evidence="9" type="ORF">DSM104329_00154</name>
</gene>
<evidence type="ECO:0000256" key="3">
    <source>
        <dbReference type="ARBA" id="ARBA00012784"/>
    </source>
</evidence>
<dbReference type="InterPro" id="IPR032466">
    <property type="entry name" value="Metal_Hydrolase"/>
</dbReference>
<name>A0A9E6XS43_9ACTN</name>
<evidence type="ECO:0000313" key="10">
    <source>
        <dbReference type="Proteomes" id="UP001162834"/>
    </source>
</evidence>
<keyword evidence="6" id="KW-0862">Zinc</keyword>
<keyword evidence="10" id="KW-1185">Reference proteome</keyword>
<evidence type="ECO:0000259" key="8">
    <source>
        <dbReference type="Pfam" id="PF00962"/>
    </source>
</evidence>
<dbReference type="KEGG" id="sbae:DSM104329_00154"/>
<dbReference type="SUPFAM" id="SSF51556">
    <property type="entry name" value="Metallo-dependent hydrolases"/>
    <property type="match status" value="1"/>
</dbReference>
<dbReference type="GO" id="GO:0046872">
    <property type="term" value="F:metal ion binding"/>
    <property type="evidence" value="ECO:0007669"/>
    <property type="project" value="UniProtKB-KW"/>
</dbReference>
<dbReference type="GO" id="GO:0046103">
    <property type="term" value="P:inosine biosynthetic process"/>
    <property type="evidence" value="ECO:0007669"/>
    <property type="project" value="TreeGrafter"/>
</dbReference>
<keyword evidence="5 9" id="KW-0378">Hydrolase</keyword>
<dbReference type="GO" id="GO:0004000">
    <property type="term" value="F:adenosine deaminase activity"/>
    <property type="evidence" value="ECO:0007669"/>
    <property type="project" value="UniProtKB-ARBA"/>
</dbReference>
<dbReference type="InterPro" id="IPR001365">
    <property type="entry name" value="A_deaminase_dom"/>
</dbReference>
<organism evidence="9 10">
    <name type="scientific">Capillimicrobium parvum</name>
    <dbReference type="NCBI Taxonomy" id="2884022"/>
    <lineage>
        <taxon>Bacteria</taxon>
        <taxon>Bacillati</taxon>
        <taxon>Actinomycetota</taxon>
        <taxon>Thermoleophilia</taxon>
        <taxon>Solirubrobacterales</taxon>
        <taxon>Capillimicrobiaceae</taxon>
        <taxon>Capillimicrobium</taxon>
    </lineage>
</organism>
<evidence type="ECO:0000256" key="4">
    <source>
        <dbReference type="ARBA" id="ARBA00022723"/>
    </source>
</evidence>
<evidence type="ECO:0000256" key="6">
    <source>
        <dbReference type="ARBA" id="ARBA00022833"/>
    </source>
</evidence>